<dbReference type="EMBL" id="NHZQ01000003">
    <property type="protein sequence ID" value="PSK60261.1"/>
    <property type="molecule type" value="Genomic_DNA"/>
</dbReference>
<feature type="compositionally biased region" description="Basic and acidic residues" evidence="1">
    <location>
        <begin position="131"/>
        <end position="140"/>
    </location>
</feature>
<evidence type="ECO:0000313" key="3">
    <source>
        <dbReference type="EMBL" id="PSK60261.1"/>
    </source>
</evidence>
<dbReference type="PANTHER" id="PTHR11736:SF14">
    <property type="entry name" value="NSE3 HOMOLOG, SMC5-SMC6 COMPLEX COMPONENT"/>
    <property type="match status" value="1"/>
</dbReference>
<evidence type="ECO:0000259" key="2">
    <source>
        <dbReference type="PROSITE" id="PS50838"/>
    </source>
</evidence>
<accession>A0A2P8AII9</accession>
<dbReference type="OrthoDB" id="205198at2759"/>
<keyword evidence="4" id="KW-1185">Reference proteome</keyword>
<evidence type="ECO:0000256" key="1">
    <source>
        <dbReference type="SAM" id="MobiDB-lite"/>
    </source>
</evidence>
<dbReference type="STRING" id="40998.A0A2P8AII9"/>
<dbReference type="GO" id="GO:0005634">
    <property type="term" value="C:nucleus"/>
    <property type="evidence" value="ECO:0007669"/>
    <property type="project" value="TreeGrafter"/>
</dbReference>
<dbReference type="InterPro" id="IPR002190">
    <property type="entry name" value="MHD_dom"/>
</dbReference>
<dbReference type="SMART" id="SM01373">
    <property type="entry name" value="MAGE"/>
    <property type="match status" value="1"/>
</dbReference>
<name>A0A2P8AII9_9PEZI</name>
<dbReference type="InterPro" id="IPR037445">
    <property type="entry name" value="MAGE"/>
</dbReference>
<dbReference type="InterPro" id="IPR041898">
    <property type="entry name" value="MAGE_WH1"/>
</dbReference>
<dbReference type="Gene3D" id="1.10.10.1200">
    <property type="entry name" value="MAGE homology domain, winged helix WH1 motif"/>
    <property type="match status" value="1"/>
</dbReference>
<comment type="caution">
    <text evidence="3">The sequence shown here is derived from an EMBL/GenBank/DDBJ whole genome shotgun (WGS) entry which is preliminary data.</text>
</comment>
<dbReference type="Proteomes" id="UP000243723">
    <property type="component" value="Unassembled WGS sequence"/>
</dbReference>
<proteinExistence type="predicted"/>
<organism evidence="3 4">
    <name type="scientific">Elsinoe australis</name>
    <dbReference type="NCBI Taxonomy" id="40998"/>
    <lineage>
        <taxon>Eukaryota</taxon>
        <taxon>Fungi</taxon>
        <taxon>Dikarya</taxon>
        <taxon>Ascomycota</taxon>
        <taxon>Pezizomycotina</taxon>
        <taxon>Dothideomycetes</taxon>
        <taxon>Dothideomycetidae</taxon>
        <taxon>Myriangiales</taxon>
        <taxon>Elsinoaceae</taxon>
        <taxon>Elsinoe</taxon>
    </lineage>
</organism>
<protein>
    <recommendedName>
        <fullName evidence="2">MAGE domain-containing protein</fullName>
    </recommendedName>
</protein>
<feature type="region of interest" description="Disordered" evidence="1">
    <location>
        <begin position="127"/>
        <end position="159"/>
    </location>
</feature>
<feature type="compositionally biased region" description="Low complexity" evidence="1">
    <location>
        <begin position="150"/>
        <end position="159"/>
    </location>
</feature>
<reference evidence="3 4" key="1">
    <citation type="submission" date="2017-05" db="EMBL/GenBank/DDBJ databases">
        <title>Draft genome sequence of Elsinoe australis.</title>
        <authorList>
            <person name="Cheng Q."/>
        </authorList>
    </citation>
    <scope>NUCLEOTIDE SEQUENCE [LARGE SCALE GENOMIC DNA]</scope>
    <source>
        <strain evidence="3 4">NL1</strain>
    </source>
</reference>
<dbReference type="Pfam" id="PF01454">
    <property type="entry name" value="MAGE"/>
    <property type="match status" value="1"/>
</dbReference>
<dbReference type="AlphaFoldDB" id="A0A2P8AII9"/>
<dbReference type="PROSITE" id="PS50838">
    <property type="entry name" value="MAGE"/>
    <property type="match status" value="1"/>
</dbReference>
<sequence length="327" mass="36082">MPKRRSNAREADESDAESEPQTQRRRVSEADEDTSYGDGLDGATQGDSNQDQMVKNLVRLALACEYTRAPLRRSDINAKVLGVHTRQFKVVFAAAQQHLKEVFGMELIELPTRDKITLQQRRAAAMAEAQAEAKRAEAEAKRKKSKKESQAASQSQSAQKSNAWILTTILPDEYRSPDILAPPAAPTTEAESQYTALSSFIVSLIMLSGGNLAETKMERYLTRANVNEVTPFTNSVTFTALDKTEKLLKKMEKDGFIVRVKDNSSGDETVEYMVGPRGKIEIGAKGVEGLVREVYGEADDPEDLERRLKRSLQVATARPSEGSEAAA</sequence>
<dbReference type="InterPro" id="IPR041899">
    <property type="entry name" value="MAGE_WH2"/>
</dbReference>
<feature type="domain" description="MAGE" evidence="2">
    <location>
        <begin position="50"/>
        <end position="110"/>
    </location>
</feature>
<evidence type="ECO:0000313" key="4">
    <source>
        <dbReference type="Proteomes" id="UP000243723"/>
    </source>
</evidence>
<dbReference type="GO" id="GO:0006281">
    <property type="term" value="P:DNA repair"/>
    <property type="evidence" value="ECO:0007669"/>
    <property type="project" value="TreeGrafter"/>
</dbReference>
<gene>
    <name evidence="3" type="ORF">B9Z65_1159</name>
</gene>
<dbReference type="PANTHER" id="PTHR11736">
    <property type="entry name" value="MELANOMA-ASSOCIATED ANTIGEN MAGE ANTIGEN"/>
    <property type="match status" value="1"/>
</dbReference>
<dbReference type="Gene3D" id="1.10.10.1210">
    <property type="entry name" value="MAGE homology domain, winged helix WH2 motif"/>
    <property type="match status" value="1"/>
</dbReference>
<feature type="region of interest" description="Disordered" evidence="1">
    <location>
        <begin position="1"/>
        <end position="50"/>
    </location>
</feature>